<dbReference type="Proteomes" id="UP000276417">
    <property type="component" value="Plasmid unnamed1"/>
</dbReference>
<keyword evidence="3" id="KW-1185">Reference proteome</keyword>
<geneLocation type="plasmid" evidence="2 3">
    <name>unnamed1</name>
</geneLocation>
<proteinExistence type="predicted"/>
<feature type="compositionally biased region" description="Pro residues" evidence="1">
    <location>
        <begin position="1"/>
        <end position="11"/>
    </location>
</feature>
<evidence type="ECO:0000313" key="3">
    <source>
        <dbReference type="Proteomes" id="UP000276417"/>
    </source>
</evidence>
<dbReference type="OrthoDB" id="9873525at2"/>
<evidence type="ECO:0000256" key="1">
    <source>
        <dbReference type="SAM" id="MobiDB-lite"/>
    </source>
</evidence>
<feature type="region of interest" description="Disordered" evidence="1">
    <location>
        <begin position="1"/>
        <end position="24"/>
    </location>
</feature>
<gene>
    <name evidence="2" type="ORF">EHF33_16645</name>
</gene>
<evidence type="ECO:0000313" key="2">
    <source>
        <dbReference type="EMBL" id="AZI44540.1"/>
    </source>
</evidence>
<protein>
    <submittedName>
        <fullName evidence="2">Uncharacterized protein</fullName>
    </submittedName>
</protein>
<keyword evidence="2" id="KW-0614">Plasmid</keyword>
<dbReference type="AlphaFoldDB" id="A0A3G8YI72"/>
<dbReference type="EMBL" id="CP034185">
    <property type="protein sequence ID" value="AZI44540.1"/>
    <property type="molecule type" value="Genomic_DNA"/>
</dbReference>
<dbReference type="RefSeq" id="WP_124874274.1">
    <property type="nucleotide sequence ID" value="NZ_CP034185.1"/>
</dbReference>
<dbReference type="KEGG" id="dph:EHF33_16645"/>
<reference evidence="2 3" key="1">
    <citation type="submission" date="2018-11" db="EMBL/GenBank/DDBJ databases">
        <title>Deinococcus shelandsis sp. nov., isolated from South Shetland Islands soil of Antarctica.</title>
        <authorList>
            <person name="Tian J."/>
        </authorList>
    </citation>
    <scope>NUCLEOTIDE SEQUENCE [LARGE SCALE GENOMIC DNA]</scope>
    <source>
        <strain evidence="2 3">S14-83T</strain>
        <plasmid evidence="2 3">unnamed1</plasmid>
    </source>
</reference>
<sequence length="63" mass="7075">MNLLTPTPPEAENPNTVNTKKLPYSSPRLEKAGQWQALTLARSFPIGVGSLNFTNTRNNDWEF</sequence>
<accession>A0A3G8YI72</accession>
<name>A0A3G8YI72_9DEIO</name>
<organism evidence="2 3">
    <name type="scientific">Deinococcus psychrotolerans</name>
    <dbReference type="NCBI Taxonomy" id="2489213"/>
    <lineage>
        <taxon>Bacteria</taxon>
        <taxon>Thermotogati</taxon>
        <taxon>Deinococcota</taxon>
        <taxon>Deinococci</taxon>
        <taxon>Deinococcales</taxon>
        <taxon>Deinococcaceae</taxon>
        <taxon>Deinococcus</taxon>
    </lineage>
</organism>